<proteinExistence type="inferred from homology"/>
<dbReference type="GO" id="GO:0005829">
    <property type="term" value="C:cytosol"/>
    <property type="evidence" value="ECO:0007669"/>
    <property type="project" value="TreeGrafter"/>
</dbReference>
<dbReference type="InterPro" id="IPR001048">
    <property type="entry name" value="Asp/Glu/Uridylate_kinase"/>
</dbReference>
<accession>X0RRF3</accession>
<keyword evidence="3" id="KW-0418">Kinase</keyword>
<dbReference type="PRINTS" id="PR01469">
    <property type="entry name" value="CARBMTKINASE"/>
</dbReference>
<sequence>MIEKVSNESQSTKHIVIALGGNAILKAHQKGILEEQLENIRITCEQIIEMIAEGHKIIITHGNGPQVGALLIQQEEAHSRVPAMPMDVCGAMSQGQIGYMLEQVLHNLLQAKGVNRDVLTVITQVMVDSE</sequence>
<feature type="non-terminal residue" evidence="5">
    <location>
        <position position="130"/>
    </location>
</feature>
<dbReference type="InterPro" id="IPR003964">
    <property type="entry name" value="Carb_kinase"/>
</dbReference>
<comment type="caution">
    <text evidence="5">The sequence shown here is derived from an EMBL/GenBank/DDBJ whole genome shotgun (WGS) entry which is preliminary data.</text>
</comment>
<evidence type="ECO:0000256" key="3">
    <source>
        <dbReference type="ARBA" id="ARBA00022777"/>
    </source>
</evidence>
<dbReference type="AlphaFoldDB" id="X0RRF3"/>
<comment type="similarity">
    <text evidence="1">Belongs to the carbamate kinase family.</text>
</comment>
<evidence type="ECO:0000259" key="4">
    <source>
        <dbReference type="Pfam" id="PF00696"/>
    </source>
</evidence>
<evidence type="ECO:0000313" key="5">
    <source>
        <dbReference type="EMBL" id="GAF71353.1"/>
    </source>
</evidence>
<protein>
    <recommendedName>
        <fullName evidence="4">Aspartate/glutamate/uridylate kinase domain-containing protein</fullName>
    </recommendedName>
</protein>
<dbReference type="PANTHER" id="PTHR30409">
    <property type="entry name" value="CARBAMATE KINASE"/>
    <property type="match status" value="1"/>
</dbReference>
<dbReference type="InterPro" id="IPR036393">
    <property type="entry name" value="AceGlu_kinase-like_sf"/>
</dbReference>
<name>X0RRF3_9ZZZZ</name>
<dbReference type="Pfam" id="PF00696">
    <property type="entry name" value="AA_kinase"/>
    <property type="match status" value="1"/>
</dbReference>
<dbReference type="Gene3D" id="3.40.1160.10">
    <property type="entry name" value="Acetylglutamate kinase-like"/>
    <property type="match status" value="1"/>
</dbReference>
<dbReference type="SUPFAM" id="SSF53633">
    <property type="entry name" value="Carbamate kinase-like"/>
    <property type="match status" value="1"/>
</dbReference>
<dbReference type="PANTHER" id="PTHR30409:SF1">
    <property type="entry name" value="CARBAMATE KINASE-RELATED"/>
    <property type="match status" value="1"/>
</dbReference>
<keyword evidence="2" id="KW-0808">Transferase</keyword>
<dbReference type="EMBL" id="BARS01009204">
    <property type="protein sequence ID" value="GAF71353.1"/>
    <property type="molecule type" value="Genomic_DNA"/>
</dbReference>
<feature type="domain" description="Aspartate/glutamate/uridylate kinase" evidence="4">
    <location>
        <begin position="15"/>
        <end position="115"/>
    </location>
</feature>
<organism evidence="5">
    <name type="scientific">marine sediment metagenome</name>
    <dbReference type="NCBI Taxonomy" id="412755"/>
    <lineage>
        <taxon>unclassified sequences</taxon>
        <taxon>metagenomes</taxon>
        <taxon>ecological metagenomes</taxon>
    </lineage>
</organism>
<dbReference type="GO" id="GO:0008804">
    <property type="term" value="F:carbamate kinase activity"/>
    <property type="evidence" value="ECO:0007669"/>
    <property type="project" value="InterPro"/>
</dbReference>
<evidence type="ECO:0000256" key="2">
    <source>
        <dbReference type="ARBA" id="ARBA00022679"/>
    </source>
</evidence>
<gene>
    <name evidence="5" type="ORF">S01H1_17362</name>
</gene>
<reference evidence="5" key="1">
    <citation type="journal article" date="2014" name="Front. Microbiol.">
        <title>High frequency of phylogenetically diverse reductive dehalogenase-homologous genes in deep subseafloor sedimentary metagenomes.</title>
        <authorList>
            <person name="Kawai M."/>
            <person name="Futagami T."/>
            <person name="Toyoda A."/>
            <person name="Takaki Y."/>
            <person name="Nishi S."/>
            <person name="Hori S."/>
            <person name="Arai W."/>
            <person name="Tsubouchi T."/>
            <person name="Morono Y."/>
            <person name="Uchiyama I."/>
            <person name="Ito T."/>
            <person name="Fujiyama A."/>
            <person name="Inagaki F."/>
            <person name="Takami H."/>
        </authorList>
    </citation>
    <scope>NUCLEOTIDE SEQUENCE</scope>
    <source>
        <strain evidence="5">Expedition CK06-06</strain>
    </source>
</reference>
<dbReference type="GO" id="GO:0019546">
    <property type="term" value="P:L-arginine deiminase pathway"/>
    <property type="evidence" value="ECO:0007669"/>
    <property type="project" value="TreeGrafter"/>
</dbReference>
<evidence type="ECO:0000256" key="1">
    <source>
        <dbReference type="ARBA" id="ARBA00011066"/>
    </source>
</evidence>